<evidence type="ECO:0000313" key="1">
    <source>
        <dbReference type="EMBL" id="GGG75457.1"/>
    </source>
</evidence>
<dbReference type="Proteomes" id="UP000647241">
    <property type="component" value="Unassembled WGS sequence"/>
</dbReference>
<organism evidence="1 2">
    <name type="scientific">Edaphobacter dinghuensis</name>
    <dbReference type="NCBI Taxonomy" id="1560005"/>
    <lineage>
        <taxon>Bacteria</taxon>
        <taxon>Pseudomonadati</taxon>
        <taxon>Acidobacteriota</taxon>
        <taxon>Terriglobia</taxon>
        <taxon>Terriglobales</taxon>
        <taxon>Acidobacteriaceae</taxon>
        <taxon>Edaphobacter</taxon>
    </lineage>
</organism>
<accession>A0A917HD12</accession>
<proteinExistence type="predicted"/>
<protein>
    <submittedName>
        <fullName evidence="1">Uncharacterized protein</fullName>
    </submittedName>
</protein>
<dbReference type="EMBL" id="BMGT01000002">
    <property type="protein sequence ID" value="GGG75457.1"/>
    <property type="molecule type" value="Genomic_DNA"/>
</dbReference>
<dbReference type="AlphaFoldDB" id="A0A917HD12"/>
<gene>
    <name evidence="1" type="ORF">GCM10011585_17850</name>
</gene>
<name>A0A917HD12_9BACT</name>
<comment type="caution">
    <text evidence="1">The sequence shown here is derived from an EMBL/GenBank/DDBJ whole genome shotgun (WGS) entry which is preliminary data.</text>
</comment>
<reference evidence="1" key="2">
    <citation type="submission" date="2020-09" db="EMBL/GenBank/DDBJ databases">
        <authorList>
            <person name="Sun Q."/>
            <person name="Zhou Y."/>
        </authorList>
    </citation>
    <scope>NUCLEOTIDE SEQUENCE</scope>
    <source>
        <strain evidence="1">CGMCC 1.12997</strain>
    </source>
</reference>
<reference evidence="1" key="1">
    <citation type="journal article" date="2014" name="Int. J. Syst. Evol. Microbiol.">
        <title>Complete genome sequence of Corynebacterium casei LMG S-19264T (=DSM 44701T), isolated from a smear-ripened cheese.</title>
        <authorList>
            <consortium name="US DOE Joint Genome Institute (JGI-PGF)"/>
            <person name="Walter F."/>
            <person name="Albersmeier A."/>
            <person name="Kalinowski J."/>
            <person name="Ruckert C."/>
        </authorList>
    </citation>
    <scope>NUCLEOTIDE SEQUENCE</scope>
    <source>
        <strain evidence="1">CGMCC 1.12997</strain>
    </source>
</reference>
<keyword evidence="2" id="KW-1185">Reference proteome</keyword>
<sequence>MIYEINASSDAFFYAQTMTKAMEPPLYDVSSDLGLSCCCTRHRSQLMSSMQIEFIAGPALLDERIGC</sequence>
<evidence type="ECO:0000313" key="2">
    <source>
        <dbReference type="Proteomes" id="UP000647241"/>
    </source>
</evidence>